<dbReference type="Pfam" id="PF07722">
    <property type="entry name" value="Peptidase_C26"/>
    <property type="match status" value="1"/>
</dbReference>
<sequence length="246" mass="26364">MTAARKPLIGIVAHPNQEGPEEVNSRYLGRKDDVGAILRAGGLPVMLVPVYDEESWAEAFARVDGIMLTGGWDMGPEAMGLVSHLKIENPNALRDQADLTAARMALALNKPLLAICRGAQVLNVAAGGTLVVDIPSEVPGALKHRRVPGEGDVFQNHAVTLAEGSLIADIMGSLEILSNSFHHQAVKEPGLGLRVSARTADGVIEAIEHPQMRFCLGLQWHPEEHSVPQTNMQPIFERFLQAASGG</sequence>
<dbReference type="Proteomes" id="UP000050501">
    <property type="component" value="Unassembled WGS sequence"/>
</dbReference>
<protein>
    <submittedName>
        <fullName evidence="1">Uncharacterized protein</fullName>
    </submittedName>
</protein>
<evidence type="ECO:0000313" key="1">
    <source>
        <dbReference type="EMBL" id="KPL83470.1"/>
    </source>
</evidence>
<dbReference type="AlphaFoldDB" id="A0A0P6XK45"/>
<dbReference type="GO" id="GO:0005829">
    <property type="term" value="C:cytosol"/>
    <property type="evidence" value="ECO:0007669"/>
    <property type="project" value="TreeGrafter"/>
</dbReference>
<dbReference type="InterPro" id="IPR044668">
    <property type="entry name" value="PuuD-like"/>
</dbReference>
<dbReference type="Gene3D" id="3.40.50.880">
    <property type="match status" value="1"/>
</dbReference>
<evidence type="ECO:0000313" key="2">
    <source>
        <dbReference type="Proteomes" id="UP000050501"/>
    </source>
</evidence>
<dbReference type="STRING" id="229921.ADN01_08165"/>
<dbReference type="SUPFAM" id="SSF52317">
    <property type="entry name" value="Class I glutamine amidotransferase-like"/>
    <property type="match status" value="1"/>
</dbReference>
<dbReference type="InterPro" id="IPR011697">
    <property type="entry name" value="Peptidase_C26"/>
</dbReference>
<keyword evidence="2" id="KW-1185">Reference proteome</keyword>
<dbReference type="PANTHER" id="PTHR43235">
    <property type="entry name" value="GLUTAMINE AMIDOTRANSFERASE PB2B2.05-RELATED"/>
    <property type="match status" value="1"/>
</dbReference>
<comment type="caution">
    <text evidence="1">The sequence shown here is derived from an EMBL/GenBank/DDBJ whole genome shotgun (WGS) entry which is preliminary data.</text>
</comment>
<dbReference type="EMBL" id="LGCM01000031">
    <property type="protein sequence ID" value="KPL83470.1"/>
    <property type="molecule type" value="Genomic_DNA"/>
</dbReference>
<dbReference type="InterPro" id="IPR029062">
    <property type="entry name" value="Class_I_gatase-like"/>
</dbReference>
<dbReference type="RefSeq" id="WP_062418627.1">
    <property type="nucleotide sequence ID" value="NZ_DF967974.1"/>
</dbReference>
<gene>
    <name evidence="1" type="ORF">ADN01_08165</name>
</gene>
<organism evidence="1 2">
    <name type="scientific">Levilinea saccharolytica</name>
    <dbReference type="NCBI Taxonomy" id="229921"/>
    <lineage>
        <taxon>Bacteria</taxon>
        <taxon>Bacillati</taxon>
        <taxon>Chloroflexota</taxon>
        <taxon>Anaerolineae</taxon>
        <taxon>Anaerolineales</taxon>
        <taxon>Anaerolineaceae</taxon>
        <taxon>Levilinea</taxon>
    </lineage>
</organism>
<reference evidence="1 2" key="1">
    <citation type="submission" date="2015-07" db="EMBL/GenBank/DDBJ databases">
        <title>Genome sequence of Levilinea saccharolytica DSM 16555.</title>
        <authorList>
            <person name="Hemp J."/>
            <person name="Ward L.M."/>
            <person name="Pace L.A."/>
            <person name="Fischer W.W."/>
        </authorList>
    </citation>
    <scope>NUCLEOTIDE SEQUENCE [LARGE SCALE GENOMIC DNA]</scope>
    <source>
        <strain evidence="1 2">KIBI-1</strain>
    </source>
</reference>
<dbReference type="PANTHER" id="PTHR43235:SF1">
    <property type="entry name" value="GLUTAMINE AMIDOTRANSFERASE PB2B2.05-RELATED"/>
    <property type="match status" value="1"/>
</dbReference>
<proteinExistence type="predicted"/>
<name>A0A0P6XK45_9CHLR</name>
<dbReference type="PATRIC" id="fig|229921.5.peg.1036"/>
<dbReference type="PROSITE" id="PS51273">
    <property type="entry name" value="GATASE_TYPE_1"/>
    <property type="match status" value="1"/>
</dbReference>
<dbReference type="GO" id="GO:0006598">
    <property type="term" value="P:polyamine catabolic process"/>
    <property type="evidence" value="ECO:0007669"/>
    <property type="project" value="TreeGrafter"/>
</dbReference>
<accession>A0A0P6XK45</accession>
<dbReference type="GO" id="GO:0033969">
    <property type="term" value="F:gamma-glutamyl-gamma-aminobutyrate hydrolase activity"/>
    <property type="evidence" value="ECO:0007669"/>
    <property type="project" value="TreeGrafter"/>
</dbReference>
<dbReference type="CDD" id="cd01745">
    <property type="entry name" value="GATase1_2"/>
    <property type="match status" value="1"/>
</dbReference>